<dbReference type="Proteomes" id="UP000192223">
    <property type="component" value="Unplaced"/>
</dbReference>
<dbReference type="KEGG" id="apln:108734724"/>
<dbReference type="STRING" id="224129.A0A1W4WD47"/>
<reference evidence="2" key="1">
    <citation type="submission" date="2025-08" db="UniProtKB">
        <authorList>
            <consortium name="RefSeq"/>
        </authorList>
    </citation>
    <scope>IDENTIFICATION</scope>
    <source>
        <tissue evidence="2">Entire body</tissue>
    </source>
</reference>
<keyword evidence="1" id="KW-1185">Reference proteome</keyword>
<dbReference type="AlphaFoldDB" id="A0A1W4WD47"/>
<dbReference type="RefSeq" id="XP_018321874.1">
    <property type="nucleotide sequence ID" value="XM_018466372.1"/>
</dbReference>
<name>A0A1W4WD47_AGRPL</name>
<accession>A0A1W4WD47</accession>
<protein>
    <submittedName>
        <fullName evidence="2">Natterin-3</fullName>
    </submittedName>
</protein>
<dbReference type="InParanoid" id="A0A1W4WD47"/>
<gene>
    <name evidence="2" type="primary">LOC108734724</name>
</gene>
<dbReference type="SMART" id="SM00696">
    <property type="entry name" value="DM9"/>
    <property type="match status" value="2"/>
</dbReference>
<organism evidence="1 2">
    <name type="scientific">Agrilus planipennis</name>
    <name type="common">Emerald ash borer</name>
    <name type="synonym">Agrilus marcopoli</name>
    <dbReference type="NCBI Taxonomy" id="224129"/>
    <lineage>
        <taxon>Eukaryota</taxon>
        <taxon>Metazoa</taxon>
        <taxon>Ecdysozoa</taxon>
        <taxon>Arthropoda</taxon>
        <taxon>Hexapoda</taxon>
        <taxon>Insecta</taxon>
        <taxon>Pterygota</taxon>
        <taxon>Neoptera</taxon>
        <taxon>Endopterygota</taxon>
        <taxon>Coleoptera</taxon>
        <taxon>Polyphaga</taxon>
        <taxon>Elateriformia</taxon>
        <taxon>Buprestoidea</taxon>
        <taxon>Buprestidae</taxon>
        <taxon>Agrilinae</taxon>
        <taxon>Agrilus</taxon>
    </lineage>
</organism>
<sequence length="153" mass="17389">MFPDDLIWENWNSDESLEVPPNAVCGGIDADRSRIYIGRVFHENHLLPAKIIPKKKNAFVAYGGQEHKKSSAQILIENDQNRFEWIEKQGPSIPPNAVKGGTTELGEPLYIGRVWFKGSKTIGKIHPSHGCLYIAFDGLEYGFKKYEIFVRKE</sequence>
<dbReference type="PANTHER" id="PTHR31649">
    <property type="entry name" value="AGAP009604-PA"/>
    <property type="match status" value="1"/>
</dbReference>
<proteinExistence type="predicted"/>
<dbReference type="GeneID" id="108734724"/>
<evidence type="ECO:0000313" key="1">
    <source>
        <dbReference type="Proteomes" id="UP000192223"/>
    </source>
</evidence>
<dbReference type="InterPro" id="IPR006616">
    <property type="entry name" value="DM9_repeat"/>
</dbReference>
<dbReference type="PANTHER" id="PTHR31649:SF10">
    <property type="entry name" value="IP19903P-RELATED"/>
    <property type="match status" value="1"/>
</dbReference>
<dbReference type="OrthoDB" id="1925699at2759"/>
<dbReference type="Pfam" id="PF11901">
    <property type="entry name" value="DM9"/>
    <property type="match status" value="1"/>
</dbReference>
<evidence type="ECO:0000313" key="2">
    <source>
        <dbReference type="RefSeq" id="XP_018321874.1"/>
    </source>
</evidence>